<dbReference type="EMBL" id="CP047225">
    <property type="protein sequence ID" value="QIW62199.1"/>
    <property type="molecule type" value="Genomic_DNA"/>
</dbReference>
<dbReference type="Gene3D" id="3.30.2010.10">
    <property type="entry name" value="Metalloproteases ('zincins'), catalytic domain"/>
    <property type="match status" value="1"/>
</dbReference>
<gene>
    <name evidence="2" type="ORF">GOQ20_01970</name>
</gene>
<dbReference type="InterPro" id="IPR002725">
    <property type="entry name" value="YgjP-like_metallopeptidase"/>
</dbReference>
<protein>
    <submittedName>
        <fullName evidence="2">DUF45 domain-containing protein</fullName>
    </submittedName>
</protein>
<dbReference type="Pfam" id="PF01863">
    <property type="entry name" value="YgjP-like"/>
    <property type="match status" value="1"/>
</dbReference>
<accession>A0A6H0V3D1</accession>
<dbReference type="Proteomes" id="UP000503310">
    <property type="component" value="Chromosome"/>
</dbReference>
<reference evidence="2 3" key="1">
    <citation type="submission" date="2019-12" db="EMBL/GenBank/DDBJ databases">
        <title>Sequencing and analysis of the whole genome of Mycoplasma gallinaceum strain Peacock20181011.</title>
        <authorList>
            <person name="Liu X."/>
            <person name="Qin Z."/>
            <person name="Xu H."/>
        </authorList>
    </citation>
    <scope>NUCLEOTIDE SEQUENCE [LARGE SCALE GENOMIC DNA]</scope>
    <source>
        <strain evidence="2 3">Peacock20181011</strain>
    </source>
</reference>
<evidence type="ECO:0000313" key="3">
    <source>
        <dbReference type="Proteomes" id="UP000503310"/>
    </source>
</evidence>
<dbReference type="AlphaFoldDB" id="A0A6H0V3D1"/>
<dbReference type="RefSeq" id="WP_167845190.1">
    <property type="nucleotide sequence ID" value="NZ_CP047225.1"/>
</dbReference>
<proteinExistence type="predicted"/>
<evidence type="ECO:0000259" key="1">
    <source>
        <dbReference type="Pfam" id="PF01863"/>
    </source>
</evidence>
<organism evidence="2 3">
    <name type="scientific">Mycoplasmopsis gallinacea</name>
    <dbReference type="NCBI Taxonomy" id="29556"/>
    <lineage>
        <taxon>Bacteria</taxon>
        <taxon>Bacillati</taxon>
        <taxon>Mycoplasmatota</taxon>
        <taxon>Mycoplasmoidales</taxon>
        <taxon>Metamycoplasmataceae</taxon>
        <taxon>Mycoplasmopsis</taxon>
    </lineage>
</organism>
<name>A0A6H0V3D1_9BACT</name>
<feature type="domain" description="YgjP-like metallopeptidase" evidence="1">
    <location>
        <begin position="94"/>
        <end position="254"/>
    </location>
</feature>
<evidence type="ECO:0000313" key="2">
    <source>
        <dbReference type="EMBL" id="QIW62199.1"/>
    </source>
</evidence>
<sequence length="269" mass="32278">MKEIVYQYKGINFVIYPLISAEQRKIEIFPENNFWDKQDMKPKDINIKLSLSEYLQLEKAEKIENWYFKPQLDKYLDYHIKHNLDISGIKNEWISNPGQICFLGKKHILKWEFKDEITNPLEYKFEISSAQITLFVSRILEKRVIKRRVVLMNFLKEQLAEVIKKIQPKYEDKLSLKPVDFEIYELLPQSKSNTIASAWYLKNLIQYTISMICSDLDLIEHTILHELLHHIHKDKGHSAKFYKDGEKFIEDFKLLHKFVIAPNTFYKKF</sequence>